<keyword evidence="1" id="KW-0812">Transmembrane</keyword>
<protein>
    <submittedName>
        <fullName evidence="2">Oidioi.mRNA.OKI2018_I69.XSR.g14505.t1.cds</fullName>
    </submittedName>
</protein>
<dbReference type="Proteomes" id="UP001158576">
    <property type="component" value="Chromosome XSR"/>
</dbReference>
<keyword evidence="1" id="KW-1133">Transmembrane helix</keyword>
<keyword evidence="1" id="KW-0472">Membrane</keyword>
<evidence type="ECO:0000256" key="1">
    <source>
        <dbReference type="SAM" id="Phobius"/>
    </source>
</evidence>
<proteinExistence type="predicted"/>
<organism evidence="2 3">
    <name type="scientific">Oikopleura dioica</name>
    <name type="common">Tunicate</name>
    <dbReference type="NCBI Taxonomy" id="34765"/>
    <lineage>
        <taxon>Eukaryota</taxon>
        <taxon>Metazoa</taxon>
        <taxon>Chordata</taxon>
        <taxon>Tunicata</taxon>
        <taxon>Appendicularia</taxon>
        <taxon>Copelata</taxon>
        <taxon>Oikopleuridae</taxon>
        <taxon>Oikopleura</taxon>
    </lineage>
</organism>
<reference evidence="2 3" key="1">
    <citation type="submission" date="2021-04" db="EMBL/GenBank/DDBJ databases">
        <authorList>
            <person name="Bliznina A."/>
        </authorList>
    </citation>
    <scope>NUCLEOTIDE SEQUENCE [LARGE SCALE GENOMIC DNA]</scope>
</reference>
<evidence type="ECO:0000313" key="3">
    <source>
        <dbReference type="Proteomes" id="UP001158576"/>
    </source>
</evidence>
<name>A0ABN7SA37_OIKDI</name>
<accession>A0ABN7SA37</accession>
<feature type="transmembrane region" description="Helical" evidence="1">
    <location>
        <begin position="50"/>
        <end position="67"/>
    </location>
</feature>
<feature type="transmembrane region" description="Helical" evidence="1">
    <location>
        <begin position="6"/>
        <end position="29"/>
    </location>
</feature>
<dbReference type="EMBL" id="OU015569">
    <property type="protein sequence ID" value="CAG5096178.1"/>
    <property type="molecule type" value="Genomic_DNA"/>
</dbReference>
<keyword evidence="3" id="KW-1185">Reference proteome</keyword>
<evidence type="ECO:0000313" key="2">
    <source>
        <dbReference type="EMBL" id="CAG5096178.1"/>
    </source>
</evidence>
<sequence>MHIGEIISAINLVISFCFLVFGAMVLTCLDELERGQNLNMWCKDTDETTGVVLILAGMGCLAIYVYISGAEEMITQYINKGPASKLYKV</sequence>
<gene>
    <name evidence="2" type="ORF">OKIOD_LOCUS6063</name>
</gene>